<dbReference type="EMBL" id="JBEPLU010000001">
    <property type="protein sequence ID" value="MET3526478.1"/>
    <property type="molecule type" value="Genomic_DNA"/>
</dbReference>
<dbReference type="Proteomes" id="UP001549110">
    <property type="component" value="Unassembled WGS sequence"/>
</dbReference>
<evidence type="ECO:0000313" key="3">
    <source>
        <dbReference type="Proteomes" id="UP001549110"/>
    </source>
</evidence>
<keyword evidence="1" id="KW-0472">Membrane</keyword>
<organism evidence="2 3">
    <name type="scientific">Phenylobacterium koreense</name>
    <dbReference type="NCBI Taxonomy" id="266125"/>
    <lineage>
        <taxon>Bacteria</taxon>
        <taxon>Pseudomonadati</taxon>
        <taxon>Pseudomonadota</taxon>
        <taxon>Alphaproteobacteria</taxon>
        <taxon>Caulobacterales</taxon>
        <taxon>Caulobacteraceae</taxon>
        <taxon>Phenylobacterium</taxon>
    </lineage>
</organism>
<feature type="transmembrane region" description="Helical" evidence="1">
    <location>
        <begin position="6"/>
        <end position="28"/>
    </location>
</feature>
<keyword evidence="1" id="KW-1133">Transmembrane helix</keyword>
<evidence type="ECO:0000256" key="1">
    <source>
        <dbReference type="SAM" id="Phobius"/>
    </source>
</evidence>
<keyword evidence="1" id="KW-0812">Transmembrane</keyword>
<comment type="caution">
    <text evidence="2">The sequence shown here is derived from an EMBL/GenBank/DDBJ whole genome shotgun (WGS) entry which is preliminary data.</text>
</comment>
<proteinExistence type="predicted"/>
<evidence type="ECO:0000313" key="2">
    <source>
        <dbReference type="EMBL" id="MET3526478.1"/>
    </source>
</evidence>
<evidence type="ECO:0008006" key="4">
    <source>
        <dbReference type="Google" id="ProtNLM"/>
    </source>
</evidence>
<gene>
    <name evidence="2" type="ORF">ABID41_001573</name>
</gene>
<dbReference type="RefSeq" id="WP_354297387.1">
    <property type="nucleotide sequence ID" value="NZ_JBEPLU010000001.1"/>
</dbReference>
<name>A0ABV2EHG9_9CAUL</name>
<protein>
    <recommendedName>
        <fullName evidence="4">DUF4760 domain-containing protein</fullName>
    </recommendedName>
</protein>
<keyword evidence="3" id="KW-1185">Reference proteome</keyword>
<reference evidence="2 3" key="1">
    <citation type="submission" date="2024-06" db="EMBL/GenBank/DDBJ databases">
        <title>Genomic Encyclopedia of Type Strains, Phase IV (KMG-IV): sequencing the most valuable type-strain genomes for metagenomic binning, comparative biology and taxonomic classification.</title>
        <authorList>
            <person name="Goeker M."/>
        </authorList>
    </citation>
    <scope>NUCLEOTIDE SEQUENCE [LARGE SCALE GENOMIC DNA]</scope>
    <source>
        <strain evidence="2 3">DSM 17809</strain>
    </source>
</reference>
<sequence length="174" mass="19925">MTQTVPLWLTILSAVGALLIGLLGRFTLSKKDKKDLEQKNYENSMKIIESHESSYKTYTQALSTYSDSDDPSFDDFMKLASAGDLYFHHAGMMCNAILSGKVDESIRDNTWLPKIKLIFERLLPAHYEVLQGQATKKGYPYTGKMRRQDHESIYAVVEKFSNSPAWQRRHEGPR</sequence>
<accession>A0ABV2EHG9</accession>